<evidence type="ECO:0000313" key="4">
    <source>
        <dbReference type="Proteomes" id="UP000196102"/>
    </source>
</evidence>
<organism evidence="3 4">
    <name type="scientific">Nonlabens dokdonensis</name>
    <dbReference type="NCBI Taxonomy" id="328515"/>
    <lineage>
        <taxon>Bacteria</taxon>
        <taxon>Pseudomonadati</taxon>
        <taxon>Bacteroidota</taxon>
        <taxon>Flavobacteriia</taxon>
        <taxon>Flavobacteriales</taxon>
        <taxon>Flavobacteriaceae</taxon>
        <taxon>Nonlabens</taxon>
    </lineage>
</organism>
<evidence type="ECO:0000259" key="2">
    <source>
        <dbReference type="Pfam" id="PF13568"/>
    </source>
</evidence>
<accession>A0A1Z8BFR4</accession>
<evidence type="ECO:0000313" key="3">
    <source>
        <dbReference type="EMBL" id="OUS21405.1"/>
    </source>
</evidence>
<dbReference type="InterPro" id="IPR025665">
    <property type="entry name" value="Beta-barrel_OMP_2"/>
</dbReference>
<keyword evidence="1" id="KW-0732">Signal</keyword>
<feature type="domain" description="Outer membrane protein beta-barrel" evidence="2">
    <location>
        <begin position="20"/>
        <end position="174"/>
    </location>
</feature>
<evidence type="ECO:0000256" key="1">
    <source>
        <dbReference type="SAM" id="SignalP"/>
    </source>
</evidence>
<dbReference type="EMBL" id="MAAX01000018">
    <property type="protein sequence ID" value="OUS21405.1"/>
    <property type="molecule type" value="Genomic_DNA"/>
</dbReference>
<gene>
    <name evidence="3" type="ORF">A9Q93_00975</name>
</gene>
<comment type="caution">
    <text evidence="3">The sequence shown here is derived from an EMBL/GenBank/DDBJ whole genome shotgun (WGS) entry which is preliminary data.</text>
</comment>
<name>A0A1Z8BFR4_9FLAO</name>
<feature type="chain" id="PRO_5012780637" description="Outer membrane protein beta-barrel domain-containing protein" evidence="1">
    <location>
        <begin position="21"/>
        <end position="198"/>
    </location>
</feature>
<dbReference type="Pfam" id="PF13568">
    <property type="entry name" value="OMP_b-brl_2"/>
    <property type="match status" value="1"/>
</dbReference>
<feature type="signal peptide" evidence="1">
    <location>
        <begin position="1"/>
        <end position="20"/>
    </location>
</feature>
<reference evidence="4" key="1">
    <citation type="journal article" date="2017" name="Proc. Natl. Acad. Sci. U.S.A.">
        <title>Simulation of Deepwater Horizon oil plume reveals substrate specialization within a complex community of hydrocarbon-degraders.</title>
        <authorList>
            <person name="Hu P."/>
            <person name="Dubinsky E.A."/>
            <person name="Probst A.J."/>
            <person name="Wang J."/>
            <person name="Sieber C.M.K."/>
            <person name="Tom L.M."/>
            <person name="Gardinali P."/>
            <person name="Banfield J.F."/>
            <person name="Atlas R.M."/>
            <person name="Andersen G.L."/>
        </authorList>
    </citation>
    <scope>NUCLEOTIDE SEQUENCE [LARGE SCALE GENOMIC DNA]</scope>
</reference>
<dbReference type="AlphaFoldDB" id="A0A1Z8BFR4"/>
<dbReference type="Proteomes" id="UP000196102">
    <property type="component" value="Unassembled WGS sequence"/>
</dbReference>
<dbReference type="RefSeq" id="WP_303685509.1">
    <property type="nucleotide sequence ID" value="NZ_CAJXYO010000011.1"/>
</dbReference>
<sequence>MKTIYFSLVALFLASFTVTAQDFSYGVIGGVNFSKIDNFGSGEDGLFENARLGFHIGAVAELPFAEKWSYEASLLYSVEGEEFETSGVNSDVRLQYINVPFQFKYYAYKNLSIHFGPQIGFLLKGDVSIDDADYEEIEDTVNTSFAGTFGLGYDLREYNLYLKGTLTYGFSDIIDNVTDGEDRSQLPGTVHLSVGYKF</sequence>
<protein>
    <recommendedName>
        <fullName evidence="2">Outer membrane protein beta-barrel domain-containing protein</fullName>
    </recommendedName>
</protein>
<proteinExistence type="predicted"/>